<dbReference type="GO" id="GO:0006508">
    <property type="term" value="P:proteolysis"/>
    <property type="evidence" value="ECO:0007669"/>
    <property type="project" value="UniProtKB-KW"/>
</dbReference>
<organism evidence="10 11">
    <name type="scientific">Salinirubellus salinus</name>
    <dbReference type="NCBI Taxonomy" id="1364945"/>
    <lineage>
        <taxon>Archaea</taxon>
        <taxon>Methanobacteriati</taxon>
        <taxon>Methanobacteriota</taxon>
        <taxon>Stenosarchaea group</taxon>
        <taxon>Halobacteria</taxon>
        <taxon>Halobacteriales</taxon>
        <taxon>Natronomonadaceae</taxon>
        <taxon>Salinirubellus</taxon>
    </lineage>
</organism>
<evidence type="ECO:0000256" key="7">
    <source>
        <dbReference type="ARBA" id="ARBA00023136"/>
    </source>
</evidence>
<comment type="similarity">
    <text evidence="2">Belongs to the peptidase S54 family.</text>
</comment>
<dbReference type="PANTHER" id="PTHR43066:SF1">
    <property type="entry name" value="RHOMBOID PROTEIN 2"/>
    <property type="match status" value="1"/>
</dbReference>
<evidence type="ECO:0000256" key="3">
    <source>
        <dbReference type="ARBA" id="ARBA00022670"/>
    </source>
</evidence>
<keyword evidence="6 8" id="KW-1133">Transmembrane helix</keyword>
<evidence type="ECO:0000259" key="9">
    <source>
        <dbReference type="Pfam" id="PF01694"/>
    </source>
</evidence>
<dbReference type="SUPFAM" id="SSF144091">
    <property type="entry name" value="Rhomboid-like"/>
    <property type="match status" value="1"/>
</dbReference>
<feature type="transmembrane region" description="Helical" evidence="8">
    <location>
        <begin position="162"/>
        <end position="181"/>
    </location>
</feature>
<evidence type="ECO:0000313" key="10">
    <source>
        <dbReference type="EMBL" id="UWM53098.1"/>
    </source>
</evidence>
<feature type="transmembrane region" description="Helical" evidence="8">
    <location>
        <begin position="122"/>
        <end position="142"/>
    </location>
</feature>
<dbReference type="EMBL" id="CP104003">
    <property type="protein sequence ID" value="UWM53098.1"/>
    <property type="molecule type" value="Genomic_DNA"/>
</dbReference>
<feature type="transmembrane region" description="Helical" evidence="8">
    <location>
        <begin position="69"/>
        <end position="90"/>
    </location>
</feature>
<protein>
    <submittedName>
        <fullName evidence="10">Rhomboid family intramembrane serine protease</fullName>
    </submittedName>
</protein>
<reference evidence="10" key="1">
    <citation type="submission" date="2022-09" db="EMBL/GenBank/DDBJ databases">
        <title>Diverse halophilic archaea isolated from saline environments.</title>
        <authorList>
            <person name="Cui H.-L."/>
        </authorList>
    </citation>
    <scope>NUCLEOTIDE SEQUENCE</scope>
    <source>
        <strain evidence="10">ZS-35-S2</strain>
    </source>
</reference>
<evidence type="ECO:0000256" key="6">
    <source>
        <dbReference type="ARBA" id="ARBA00022989"/>
    </source>
</evidence>
<keyword evidence="5" id="KW-0378">Hydrolase</keyword>
<dbReference type="Gene3D" id="1.20.1540.10">
    <property type="entry name" value="Rhomboid-like"/>
    <property type="match status" value="1"/>
</dbReference>
<dbReference type="Proteomes" id="UP001057580">
    <property type="component" value="Chromosome"/>
</dbReference>
<keyword evidence="7 8" id="KW-0472">Membrane</keyword>
<evidence type="ECO:0000256" key="4">
    <source>
        <dbReference type="ARBA" id="ARBA00022692"/>
    </source>
</evidence>
<evidence type="ECO:0000256" key="5">
    <source>
        <dbReference type="ARBA" id="ARBA00022801"/>
    </source>
</evidence>
<evidence type="ECO:0000256" key="2">
    <source>
        <dbReference type="ARBA" id="ARBA00009045"/>
    </source>
</evidence>
<dbReference type="AlphaFoldDB" id="A0A9E7R036"/>
<feature type="transmembrane region" description="Helical" evidence="8">
    <location>
        <begin position="35"/>
        <end position="57"/>
    </location>
</feature>
<dbReference type="GeneID" id="74943394"/>
<dbReference type="KEGG" id="ssai:N0B31_13190"/>
<gene>
    <name evidence="10" type="ORF">N0B31_13190</name>
</gene>
<keyword evidence="3 10" id="KW-0645">Protease</keyword>
<dbReference type="InterPro" id="IPR035952">
    <property type="entry name" value="Rhomboid-like_sf"/>
</dbReference>
<keyword evidence="11" id="KW-1185">Reference proteome</keyword>
<dbReference type="InterPro" id="IPR022764">
    <property type="entry name" value="Peptidase_S54_rhomboid_dom"/>
</dbReference>
<feature type="domain" description="Peptidase S54 rhomboid" evidence="9">
    <location>
        <begin position="36"/>
        <end position="178"/>
    </location>
</feature>
<dbReference type="Pfam" id="PF01694">
    <property type="entry name" value="Rhomboid"/>
    <property type="match status" value="1"/>
</dbReference>
<dbReference type="GO" id="GO:0016020">
    <property type="term" value="C:membrane"/>
    <property type="evidence" value="ECO:0007669"/>
    <property type="project" value="UniProtKB-SubCell"/>
</dbReference>
<keyword evidence="4 8" id="KW-0812">Transmembrane</keyword>
<comment type="subcellular location">
    <subcellularLocation>
        <location evidence="1">Membrane</location>
        <topology evidence="1">Multi-pass membrane protein</topology>
    </subcellularLocation>
</comment>
<evidence type="ECO:0000256" key="8">
    <source>
        <dbReference type="SAM" id="Phobius"/>
    </source>
</evidence>
<sequence length="191" mass="20686">MTIDDVPGVTFALAVGMGAIHMASPAITPLSYTALAPWMHAGVDHLLNNLLVFTLLGAWVERRLGWAKFLFVSMVMAYLALYLPIVFGYGELSRGASGLTMALTGYAILALLVTFTEQLETLDVGTGEGLFSFGILLVLVYLTVDAWQTVQRFVGVEPRPDGVAVSAHLTGLVLGMVWFGWRMVRYGLTDA</sequence>
<dbReference type="GO" id="GO:0004252">
    <property type="term" value="F:serine-type endopeptidase activity"/>
    <property type="evidence" value="ECO:0007669"/>
    <property type="project" value="InterPro"/>
</dbReference>
<dbReference type="PANTHER" id="PTHR43066">
    <property type="entry name" value="RHOMBOID-RELATED PROTEIN"/>
    <property type="match status" value="1"/>
</dbReference>
<evidence type="ECO:0000313" key="11">
    <source>
        <dbReference type="Proteomes" id="UP001057580"/>
    </source>
</evidence>
<dbReference type="RefSeq" id="WP_260592093.1">
    <property type="nucleotide sequence ID" value="NZ_CP104003.1"/>
</dbReference>
<evidence type="ECO:0000256" key="1">
    <source>
        <dbReference type="ARBA" id="ARBA00004141"/>
    </source>
</evidence>
<proteinExistence type="inferred from homology"/>
<feature type="transmembrane region" description="Helical" evidence="8">
    <location>
        <begin position="96"/>
        <end position="115"/>
    </location>
</feature>
<name>A0A9E7R036_9EURY</name>
<accession>A0A9E7R036</accession>